<dbReference type="HAMAP" id="MF_00020">
    <property type="entry name" value="Acetate_kinase"/>
    <property type="match status" value="1"/>
</dbReference>
<keyword evidence="5 6" id="KW-0067">ATP-binding</keyword>
<comment type="subunit">
    <text evidence="6">Homodimer.</text>
</comment>
<comment type="pathway">
    <text evidence="6">Metabolic intermediate biosynthesis; acetyl-CoA biosynthesis; acetyl-CoA from acetate: step 1/2.</text>
</comment>
<dbReference type="AlphaFoldDB" id="I4A390"/>
<sequence length="394" mass="43865">MDKKILVINSGSSSLKFQLFEMPQEKVLAHGLVERIGLEVSAIHYKTEKGKFSDELEIPNHEVALKEVTARLLDKEIGVISNVEDVDLVAHRVVHGGQEFTETVKITDEVKEKIKSLFPLAPLHNPANLKGIEVAEKLFSNATQVAVFDTSFFKTLPEFVYRYAIPKDKTDKTGIRLYGFHGISHKYVTRKAYEYLKDDSKKLITIHLGNGCSMTAVNKGEAVDHSLGYGPNDGLIMGTRCGSIDSSVVVTLQQQNNWSPEEVSNFLSKESGMKGLTGYSDMRDIESEAENGNKDCQLALAMNTYRIKKYIGAYIAALNGVDALVFTAGIGENSDFFRDLSTRDLDYLGIKIDPEKNKIRSGEAREINTEDSKIKVLVIPTNEELEMAQEAYNL</sequence>
<dbReference type="GO" id="GO:0006085">
    <property type="term" value="P:acetyl-CoA biosynthetic process"/>
    <property type="evidence" value="ECO:0007669"/>
    <property type="project" value="UniProtKB-UniRule"/>
</dbReference>
<dbReference type="KEGG" id="orh:Ornrh_2293"/>
<dbReference type="GO" id="GO:0005737">
    <property type="term" value="C:cytoplasm"/>
    <property type="evidence" value="ECO:0007669"/>
    <property type="project" value="UniProtKB-SubCell"/>
</dbReference>
<evidence type="ECO:0000256" key="7">
    <source>
        <dbReference type="RuleBase" id="RU003835"/>
    </source>
</evidence>
<proteinExistence type="inferred from homology"/>
<feature type="binding site" evidence="6">
    <location>
        <position position="16"/>
    </location>
    <ligand>
        <name>ATP</name>
        <dbReference type="ChEBI" id="CHEBI:30616"/>
    </ligand>
</feature>
<dbReference type="eggNOG" id="COG0282">
    <property type="taxonomic scope" value="Bacteria"/>
</dbReference>
<dbReference type="InterPro" id="IPR004372">
    <property type="entry name" value="Ac/propionate_kinase"/>
</dbReference>
<feature type="binding site" evidence="6">
    <location>
        <begin position="207"/>
        <end position="211"/>
    </location>
    <ligand>
        <name>ATP</name>
        <dbReference type="ChEBI" id="CHEBI:30616"/>
    </ligand>
</feature>
<dbReference type="NCBIfam" id="TIGR00016">
    <property type="entry name" value="ackA"/>
    <property type="match status" value="1"/>
</dbReference>
<dbReference type="UniPathway" id="UPA00340">
    <property type="reaction ID" value="UER00458"/>
</dbReference>
<dbReference type="GO" id="GO:0005524">
    <property type="term" value="F:ATP binding"/>
    <property type="evidence" value="ECO:0007669"/>
    <property type="project" value="UniProtKB-KW"/>
</dbReference>
<dbReference type="InterPro" id="IPR043129">
    <property type="entry name" value="ATPase_NBD"/>
</dbReference>
<feature type="active site" description="Proton donor/acceptor" evidence="6">
    <location>
        <position position="149"/>
    </location>
</feature>
<dbReference type="PANTHER" id="PTHR21060">
    <property type="entry name" value="ACETATE KINASE"/>
    <property type="match status" value="1"/>
</dbReference>
<dbReference type="InterPro" id="IPR023865">
    <property type="entry name" value="Aliphatic_acid_kinase_CS"/>
</dbReference>
<dbReference type="SUPFAM" id="SSF53067">
    <property type="entry name" value="Actin-like ATPase domain"/>
    <property type="match status" value="2"/>
</dbReference>
<keyword evidence="9" id="KW-1185">Reference proteome</keyword>
<protein>
    <recommendedName>
        <fullName evidence="6">Acetate kinase</fullName>
        <ecNumber evidence="6">2.7.2.1</ecNumber>
    </recommendedName>
    <alternativeName>
        <fullName evidence="6">Acetokinase</fullName>
    </alternativeName>
</protein>
<comment type="similarity">
    <text evidence="1 6 7">Belongs to the acetokinase family.</text>
</comment>
<dbReference type="PIRSF" id="PIRSF000722">
    <property type="entry name" value="Acetate_prop_kin"/>
    <property type="match status" value="1"/>
</dbReference>
<dbReference type="GeneID" id="71570359"/>
<evidence type="ECO:0000313" key="9">
    <source>
        <dbReference type="Proteomes" id="UP000006051"/>
    </source>
</evidence>
<dbReference type="PRINTS" id="PR00471">
    <property type="entry name" value="ACETATEKNASE"/>
</dbReference>
<dbReference type="STRING" id="867902.Ornrh_2293"/>
<dbReference type="GeneID" id="97258864"/>
<dbReference type="GO" id="GO:0000287">
    <property type="term" value="F:magnesium ion binding"/>
    <property type="evidence" value="ECO:0007669"/>
    <property type="project" value="UniProtKB-UniRule"/>
</dbReference>
<comment type="subcellular location">
    <subcellularLocation>
        <location evidence="6">Cytoplasm</location>
    </subcellularLocation>
</comment>
<feature type="site" description="Transition state stabilizer" evidence="6">
    <location>
        <position position="181"/>
    </location>
</feature>
<accession>I4A390</accession>
<dbReference type="GO" id="GO:0006083">
    <property type="term" value="P:acetate metabolic process"/>
    <property type="evidence" value="ECO:0007669"/>
    <property type="project" value="TreeGrafter"/>
</dbReference>
<keyword evidence="6" id="KW-0479">Metal-binding</keyword>
<comment type="catalytic activity">
    <reaction evidence="6">
        <text>acetate + ATP = acetyl phosphate + ADP</text>
        <dbReference type="Rhea" id="RHEA:11352"/>
        <dbReference type="ChEBI" id="CHEBI:22191"/>
        <dbReference type="ChEBI" id="CHEBI:30089"/>
        <dbReference type="ChEBI" id="CHEBI:30616"/>
        <dbReference type="ChEBI" id="CHEBI:456216"/>
        <dbReference type="EC" id="2.7.2.1"/>
    </reaction>
</comment>
<feature type="binding site" evidence="6">
    <location>
        <position position="9"/>
    </location>
    <ligand>
        <name>Mg(2+)</name>
        <dbReference type="ChEBI" id="CHEBI:18420"/>
    </ligand>
</feature>
<dbReference type="Pfam" id="PF00871">
    <property type="entry name" value="Acetate_kinase"/>
    <property type="match status" value="1"/>
</dbReference>
<reference evidence="8 9" key="1">
    <citation type="submission" date="2012-06" db="EMBL/GenBank/DDBJ databases">
        <title>The complete genome of Ornithobacterium rhinotracheale DSM 15997.</title>
        <authorList>
            <consortium name="US DOE Joint Genome Institute (JGI-PGF)"/>
            <person name="Lucas S."/>
            <person name="Copeland A."/>
            <person name="Lapidus A."/>
            <person name="Goodwin L."/>
            <person name="Pitluck S."/>
            <person name="Peters L."/>
            <person name="Mikhailova N."/>
            <person name="Teshima H."/>
            <person name="Kyrpides N."/>
            <person name="Mavromatis K."/>
            <person name="Pagani I."/>
            <person name="Ivanova N."/>
            <person name="Ovchinnikova G."/>
            <person name="Zeytun A."/>
            <person name="Detter J.C."/>
            <person name="Han C."/>
            <person name="Land M."/>
            <person name="Hauser L."/>
            <person name="Markowitz V."/>
            <person name="Cheng J.-F."/>
            <person name="Hugenholtz P."/>
            <person name="Woyke T."/>
            <person name="Wu D."/>
            <person name="Lang E."/>
            <person name="Kopitz M."/>
            <person name="Brambilla E."/>
            <person name="Klenk H.-P."/>
            <person name="Eisen J.A."/>
        </authorList>
    </citation>
    <scope>NUCLEOTIDE SEQUENCE [LARGE SCALE GENOMIC DNA]</scope>
    <source>
        <strain evidence="9">ATCC 51463 / DSM 15997 / CCUG 23171 / LMG 9086</strain>
    </source>
</reference>
<gene>
    <name evidence="6" type="primary">ackA</name>
    <name evidence="8" type="ordered locus">Ornrh_2293</name>
</gene>
<dbReference type="PANTHER" id="PTHR21060:SF15">
    <property type="entry name" value="ACETATE KINASE-RELATED"/>
    <property type="match status" value="1"/>
</dbReference>
<name>I4A390_ORNRL</name>
<dbReference type="HOGENOM" id="CLU_020352_0_1_10"/>
<organism evidence="8 9">
    <name type="scientific">Ornithobacterium rhinotracheale (strain ATCC 51463 / DSM 15997 / CCUG 23171 / CIP 104009 / LMG 9086)</name>
    <dbReference type="NCBI Taxonomy" id="867902"/>
    <lineage>
        <taxon>Bacteria</taxon>
        <taxon>Pseudomonadati</taxon>
        <taxon>Bacteroidota</taxon>
        <taxon>Flavobacteriia</taxon>
        <taxon>Flavobacteriales</taxon>
        <taxon>Weeksellaceae</taxon>
        <taxon>Ornithobacterium</taxon>
    </lineage>
</organism>
<keyword evidence="3 6" id="KW-0547">Nucleotide-binding</keyword>
<dbReference type="Gene3D" id="3.30.420.40">
    <property type="match status" value="2"/>
</dbReference>
<dbReference type="PROSITE" id="PS01076">
    <property type="entry name" value="ACETATE_KINASE_2"/>
    <property type="match status" value="1"/>
</dbReference>
<feature type="binding site" evidence="6">
    <location>
        <position position="92"/>
    </location>
    <ligand>
        <name>substrate</name>
    </ligand>
</feature>
<evidence type="ECO:0000256" key="6">
    <source>
        <dbReference type="HAMAP-Rule" id="MF_00020"/>
    </source>
</evidence>
<keyword evidence="4 6" id="KW-0418">Kinase</keyword>
<feature type="site" description="Transition state stabilizer" evidence="6">
    <location>
        <position position="240"/>
    </location>
</feature>
<dbReference type="PROSITE" id="PS01075">
    <property type="entry name" value="ACETATE_KINASE_1"/>
    <property type="match status" value="1"/>
</dbReference>
<dbReference type="CDD" id="cd24010">
    <property type="entry name" value="ASKHA_NBD_AcK_PK"/>
    <property type="match status" value="1"/>
</dbReference>
<evidence type="ECO:0000256" key="1">
    <source>
        <dbReference type="ARBA" id="ARBA00008748"/>
    </source>
</evidence>
<dbReference type="PATRIC" id="fig|867902.3.peg.2244"/>
<dbReference type="Proteomes" id="UP000006051">
    <property type="component" value="Chromosome"/>
</dbReference>
<feature type="binding site" evidence="6">
    <location>
        <begin position="281"/>
        <end position="283"/>
    </location>
    <ligand>
        <name>ATP</name>
        <dbReference type="ChEBI" id="CHEBI:30616"/>
    </ligand>
</feature>
<feature type="binding site" evidence="6">
    <location>
        <position position="383"/>
    </location>
    <ligand>
        <name>Mg(2+)</name>
        <dbReference type="ChEBI" id="CHEBI:18420"/>
    </ligand>
</feature>
<evidence type="ECO:0000256" key="3">
    <source>
        <dbReference type="ARBA" id="ARBA00022741"/>
    </source>
</evidence>
<keyword evidence="6" id="KW-0963">Cytoplasm</keyword>
<evidence type="ECO:0000256" key="5">
    <source>
        <dbReference type="ARBA" id="ARBA00022840"/>
    </source>
</evidence>
<evidence type="ECO:0000256" key="4">
    <source>
        <dbReference type="ARBA" id="ARBA00022777"/>
    </source>
</evidence>
<evidence type="ECO:0000256" key="2">
    <source>
        <dbReference type="ARBA" id="ARBA00022679"/>
    </source>
</evidence>
<comment type="function">
    <text evidence="6">Catalyzes the formation of acetyl phosphate from acetate and ATP. Can also catalyze the reverse reaction.</text>
</comment>
<keyword evidence="6" id="KW-0460">Magnesium</keyword>
<dbReference type="InterPro" id="IPR000890">
    <property type="entry name" value="Aliphatic_acid_kin_short-chain"/>
</dbReference>
<dbReference type="RefSeq" id="WP_014791925.1">
    <property type="nucleotide sequence ID" value="NC_018016.1"/>
</dbReference>
<comment type="cofactor">
    <cofactor evidence="6">
        <name>Mg(2+)</name>
        <dbReference type="ChEBI" id="CHEBI:18420"/>
    </cofactor>
    <cofactor evidence="6">
        <name>Mn(2+)</name>
        <dbReference type="ChEBI" id="CHEBI:29035"/>
    </cofactor>
    <text evidence="6">Mg(2+). Can also accept Mn(2+).</text>
</comment>
<dbReference type="EMBL" id="CP003283">
    <property type="protein sequence ID" value="AFL98424.1"/>
    <property type="molecule type" value="Genomic_DNA"/>
</dbReference>
<feature type="binding site" evidence="6">
    <location>
        <begin position="329"/>
        <end position="333"/>
    </location>
    <ligand>
        <name>ATP</name>
        <dbReference type="ChEBI" id="CHEBI:30616"/>
    </ligand>
</feature>
<keyword evidence="2 6" id="KW-0808">Transferase</keyword>
<dbReference type="GO" id="GO:0008776">
    <property type="term" value="F:acetate kinase activity"/>
    <property type="evidence" value="ECO:0007669"/>
    <property type="project" value="UniProtKB-UniRule"/>
</dbReference>
<evidence type="ECO:0000313" key="8">
    <source>
        <dbReference type="EMBL" id="AFL98424.1"/>
    </source>
</evidence>
<dbReference type="EC" id="2.7.2.1" evidence="6"/>